<feature type="domain" description="CobQ/CobB/MinD/ParA nucleotide binding" evidence="8">
    <location>
        <begin position="6"/>
        <end position="195"/>
    </location>
</feature>
<comment type="domain">
    <text evidence="7">Comprises of two domains. The C-terminal domain contains the binding site for glutamine and catalyzes the hydrolysis of this substrate to glutamate and ammonia. The N-terminal domain is anticipated to bind ATP and hydrogenobyrinate and catalyzes the ultimate synthesis of the diamide product. The ammonia produced via the glutaminase domain is probably translocated to the adjacent domain via a molecular tunnel, where it reacts with an activated intermediate.</text>
</comment>
<dbReference type="Proteomes" id="UP000033457">
    <property type="component" value="Chromosome"/>
</dbReference>
<evidence type="ECO:0000256" key="2">
    <source>
        <dbReference type="ARBA" id="ARBA00022598"/>
    </source>
</evidence>
<dbReference type="UniPathway" id="UPA00148">
    <property type="reaction ID" value="UER00220"/>
</dbReference>
<proteinExistence type="inferred from homology"/>
<dbReference type="NCBIfam" id="NF002204">
    <property type="entry name" value="PRK01077.1"/>
    <property type="match status" value="1"/>
</dbReference>
<dbReference type="GO" id="GO:0043802">
    <property type="term" value="F:hydrogenobyrinic acid a,c-diamide synthase (glutamine-hydrolysing) activity"/>
    <property type="evidence" value="ECO:0007669"/>
    <property type="project" value="UniProtKB-UniRule"/>
</dbReference>
<dbReference type="GO" id="GO:0005524">
    <property type="term" value="F:ATP binding"/>
    <property type="evidence" value="ECO:0007669"/>
    <property type="project" value="UniProtKB-UniRule"/>
</dbReference>
<keyword evidence="3 7" id="KW-0547">Nucleotide-binding</keyword>
<dbReference type="CDD" id="cd05388">
    <property type="entry name" value="CobB_N"/>
    <property type="match status" value="1"/>
</dbReference>
<evidence type="ECO:0000313" key="12">
    <source>
        <dbReference type="Proteomes" id="UP000033457"/>
    </source>
</evidence>
<organism evidence="10 12">
    <name type="scientific">Corynebacterium kutscheri</name>
    <dbReference type="NCBI Taxonomy" id="35755"/>
    <lineage>
        <taxon>Bacteria</taxon>
        <taxon>Bacillati</taxon>
        <taxon>Actinomycetota</taxon>
        <taxon>Actinomycetes</taxon>
        <taxon>Mycobacteriales</taxon>
        <taxon>Corynebacteriaceae</taxon>
        <taxon>Corynebacterium</taxon>
    </lineage>
</organism>
<comment type="cofactor">
    <cofactor evidence="1 7">
        <name>Mg(2+)</name>
        <dbReference type="ChEBI" id="CHEBI:18420"/>
    </cofactor>
</comment>
<dbReference type="HAMAP" id="MF_00027">
    <property type="entry name" value="CobB_CbiA"/>
    <property type="match status" value="1"/>
</dbReference>
<dbReference type="PANTHER" id="PTHR43873:SF1">
    <property type="entry name" value="COBYRINATE A,C-DIAMIDE SYNTHASE"/>
    <property type="match status" value="1"/>
</dbReference>
<dbReference type="Pfam" id="PF07685">
    <property type="entry name" value="GATase_3"/>
    <property type="match status" value="1"/>
</dbReference>
<dbReference type="AlphaFoldDB" id="A0A0F6TDR1"/>
<evidence type="ECO:0000256" key="6">
    <source>
        <dbReference type="ARBA" id="ARBA00022962"/>
    </source>
</evidence>
<dbReference type="HOGENOM" id="CLU_022752_1_1_11"/>
<evidence type="ECO:0000256" key="4">
    <source>
        <dbReference type="ARBA" id="ARBA00022840"/>
    </source>
</evidence>
<dbReference type="Pfam" id="PF01656">
    <property type="entry name" value="CbiA"/>
    <property type="match status" value="1"/>
</dbReference>
<dbReference type="GO" id="GO:0009236">
    <property type="term" value="P:cobalamin biosynthetic process"/>
    <property type="evidence" value="ECO:0007669"/>
    <property type="project" value="UniProtKB-UniRule"/>
</dbReference>
<dbReference type="NCBIfam" id="TIGR00379">
    <property type="entry name" value="cobB"/>
    <property type="match status" value="1"/>
</dbReference>
<dbReference type="InterPro" id="IPR029062">
    <property type="entry name" value="Class_I_gatase-like"/>
</dbReference>
<keyword evidence="5 7" id="KW-0460">Magnesium</keyword>
<dbReference type="InterPro" id="IPR027417">
    <property type="entry name" value="P-loop_NTPase"/>
</dbReference>
<evidence type="ECO:0000259" key="9">
    <source>
        <dbReference type="Pfam" id="PF07685"/>
    </source>
</evidence>
<evidence type="ECO:0000256" key="7">
    <source>
        <dbReference type="HAMAP-Rule" id="MF_00027"/>
    </source>
</evidence>
<dbReference type="InterPro" id="IPR004484">
    <property type="entry name" value="CbiA/CobB_synth"/>
</dbReference>
<dbReference type="KEGG" id="cku:UL82_06430"/>
<accession>A0A0F6TDR1</accession>
<dbReference type="PANTHER" id="PTHR43873">
    <property type="entry name" value="COBYRINATE A,C-DIAMIDE SYNTHASE"/>
    <property type="match status" value="1"/>
</dbReference>
<comment type="similarity">
    <text evidence="7">Belongs to the CobB/CbiA family.</text>
</comment>
<dbReference type="SUPFAM" id="SSF52540">
    <property type="entry name" value="P-loop containing nucleoside triphosphate hydrolases"/>
    <property type="match status" value="1"/>
</dbReference>
<dbReference type="Gene3D" id="3.40.50.880">
    <property type="match status" value="1"/>
</dbReference>
<feature type="active site" description="Nucleophile" evidence="7">
    <location>
        <position position="333"/>
    </location>
</feature>
<sequence>MVTPGVIIAATSSSSGKTTIATGLMRALSQRMSVAPFKVGPDYIDPGYHGLATGYSGRNLDSVLCGSELIGGLYAHGAQDKDISVIEGVMGLFDGQISPDEHTEIARGSTAEIAALLKMPVVLVVNVRGMSQSVGALVKGFATTAAEVQIAGVILNKVGSPRHAQVCRRAVEAQGIEVLGAIPRVSGIEVPSRHLGLITAGELDSAQQAVAQMAEFVDKHIDIDRLISFANVRQDITPWQPAKVVRRQGEARIAVAAGPAFSFTYAEHYELLAAAGAEIVPFDPIVDDLPDCDGLIIPGGFPEEHAEALAQRQDLNAQVRAFVAAKKPVHAECAGLLWLLKTLAGQEMVGVIDGHGELGSRLTLGYRQAVALADSIAYVSGQRVIGHEFHHTALHNVTEINPAWGWHLWDGTATTEGFIIDNVHASYLHVHPASVPEAVERFVRSAVDNQTSTPV</sequence>
<reference evidence="10 12" key="1">
    <citation type="journal article" date="2015" name="Genome Announc.">
        <title>Complete Genome Sequence of Corynebacterium kutscheri DSM 20755, a Corynebacterial Type Strain with Remarkably Low G+C Content of Chromosomal DNA.</title>
        <authorList>
            <person name="Ruckert C."/>
            <person name="Albersmeier A."/>
            <person name="Winkler A."/>
            <person name="Tauch A."/>
        </authorList>
    </citation>
    <scope>NUCLEOTIDE SEQUENCE [LARGE SCALE GENOMIC DNA]</scope>
    <source>
        <strain evidence="10 12">DSM 20755</strain>
    </source>
</reference>
<dbReference type="GO" id="GO:0042242">
    <property type="term" value="F:cobyrinic acid a,c-diamide synthase activity"/>
    <property type="evidence" value="ECO:0007669"/>
    <property type="project" value="InterPro"/>
</dbReference>
<dbReference type="EMBL" id="LR134377">
    <property type="protein sequence ID" value="VEH08729.1"/>
    <property type="molecule type" value="Genomic_DNA"/>
</dbReference>
<evidence type="ECO:0000313" key="13">
    <source>
        <dbReference type="Proteomes" id="UP000271380"/>
    </source>
</evidence>
<dbReference type="STRING" id="35755.UL82_06430"/>
<keyword evidence="12" id="KW-1185">Reference proteome</keyword>
<comment type="pathway">
    <text evidence="7">Cofactor biosynthesis; adenosylcobalamin biosynthesis; cob(II)yrinate a,c-diamide from precorrin-2 (aerobic route): step 9/10.</text>
</comment>
<comment type="miscellaneous">
    <text evidence="7">The a and c carboxylates of hydrogenobyrinate are activated for nucleophilic attack via formation of a phosphorylated intermediate by ATP. CobB catalyzes first the amidation of the c-carboxylate, and then that of the a-carboxylate.</text>
</comment>
<dbReference type="Gene3D" id="3.40.50.300">
    <property type="entry name" value="P-loop containing nucleotide triphosphate hydrolases"/>
    <property type="match status" value="2"/>
</dbReference>
<comment type="catalytic activity">
    <reaction evidence="7">
        <text>hydrogenobyrinate + 2 L-glutamine + 2 ATP + 2 H2O = hydrogenobyrinate a,c-diamide + 2 L-glutamate + 2 ADP + 2 phosphate + 2 H(+)</text>
        <dbReference type="Rhea" id="RHEA:12544"/>
        <dbReference type="ChEBI" id="CHEBI:15377"/>
        <dbReference type="ChEBI" id="CHEBI:15378"/>
        <dbReference type="ChEBI" id="CHEBI:29985"/>
        <dbReference type="ChEBI" id="CHEBI:30616"/>
        <dbReference type="ChEBI" id="CHEBI:43474"/>
        <dbReference type="ChEBI" id="CHEBI:58359"/>
        <dbReference type="ChEBI" id="CHEBI:77873"/>
        <dbReference type="ChEBI" id="CHEBI:77874"/>
        <dbReference type="ChEBI" id="CHEBI:456216"/>
        <dbReference type="EC" id="6.3.5.9"/>
    </reaction>
</comment>
<dbReference type="OrthoDB" id="9764035at2"/>
<dbReference type="RefSeq" id="WP_046439741.1">
    <property type="nucleotide sequence ID" value="NZ_CP011312.1"/>
</dbReference>
<keyword evidence="4 7" id="KW-0067">ATP-binding</keyword>
<feature type="site" description="Increases nucleophilicity of active site Cys" evidence="7">
    <location>
        <position position="429"/>
    </location>
</feature>
<dbReference type="PROSITE" id="PS51274">
    <property type="entry name" value="GATASE_COBBQ"/>
    <property type="match status" value="1"/>
</dbReference>
<dbReference type="EC" id="6.3.5.9" evidence="7"/>
<dbReference type="CDD" id="cd03130">
    <property type="entry name" value="GATase1_CobB"/>
    <property type="match status" value="1"/>
</dbReference>
<reference evidence="11 13" key="2">
    <citation type="submission" date="2018-12" db="EMBL/GenBank/DDBJ databases">
        <authorList>
            <consortium name="Pathogen Informatics"/>
        </authorList>
    </citation>
    <scope>NUCLEOTIDE SEQUENCE [LARGE SCALE GENOMIC DNA]</scope>
    <source>
        <strain evidence="11 13">NCTC949</strain>
    </source>
</reference>
<keyword evidence="7" id="KW-0169">Cobalamin biosynthesis</keyword>
<keyword evidence="6 7" id="KW-0315">Glutamine amidotransferase</keyword>
<protein>
    <recommendedName>
        <fullName evidence="7">Hydrogenobyrinate a,c-diamide synthase</fullName>
        <ecNumber evidence="7">6.3.5.9</ecNumber>
    </recommendedName>
    <alternativeName>
        <fullName evidence="7">Hydrogenobyrinic acid a,c-diamide synthase</fullName>
    </alternativeName>
</protein>
<evidence type="ECO:0000256" key="5">
    <source>
        <dbReference type="ARBA" id="ARBA00022842"/>
    </source>
</evidence>
<dbReference type="InterPro" id="IPR011698">
    <property type="entry name" value="GATase_3"/>
</dbReference>
<dbReference type="Proteomes" id="UP000271380">
    <property type="component" value="Chromosome"/>
</dbReference>
<gene>
    <name evidence="7 10" type="primary">cobB</name>
    <name evidence="11" type="synonym">cobB_2</name>
    <name evidence="11" type="ORF">NCTC949_01852</name>
    <name evidence="10" type="ORF">UL82_06430</name>
</gene>
<evidence type="ECO:0000313" key="10">
    <source>
        <dbReference type="EMBL" id="AKE41451.1"/>
    </source>
</evidence>
<evidence type="ECO:0000256" key="1">
    <source>
        <dbReference type="ARBA" id="ARBA00001946"/>
    </source>
</evidence>
<keyword evidence="2 7" id="KW-0436">Ligase</keyword>
<dbReference type="EMBL" id="CP011312">
    <property type="protein sequence ID" value="AKE41451.1"/>
    <property type="molecule type" value="Genomic_DNA"/>
</dbReference>
<feature type="domain" description="CobB/CobQ-like glutamine amidotransferase" evidence="9">
    <location>
        <begin position="252"/>
        <end position="432"/>
    </location>
</feature>
<dbReference type="SUPFAM" id="SSF52317">
    <property type="entry name" value="Class I glutamine amidotransferase-like"/>
    <property type="match status" value="1"/>
</dbReference>
<evidence type="ECO:0000313" key="11">
    <source>
        <dbReference type="EMBL" id="VEH08729.1"/>
    </source>
</evidence>
<name>A0A0F6TDR1_9CORY</name>
<evidence type="ECO:0000256" key="3">
    <source>
        <dbReference type="ARBA" id="ARBA00022741"/>
    </source>
</evidence>
<comment type="function">
    <text evidence="7">Catalyzes the ATP-dependent amidation of the two carboxylate groups at positions a and c of hydrogenobyrinate, using either L-glutamine or ammonia as the nitrogen source.</text>
</comment>
<dbReference type="InterPro" id="IPR002586">
    <property type="entry name" value="CobQ/CobB/MinD/ParA_Nub-bd_dom"/>
</dbReference>
<evidence type="ECO:0000259" key="8">
    <source>
        <dbReference type="Pfam" id="PF01656"/>
    </source>
</evidence>